<evidence type="ECO:0000313" key="1">
    <source>
        <dbReference type="EMBL" id="HIR55366.1"/>
    </source>
</evidence>
<gene>
    <name evidence="1" type="ORF">IAD36_07235</name>
</gene>
<name>A0A9D1DM53_9FIRM</name>
<feature type="non-terminal residue" evidence="1">
    <location>
        <position position="1"/>
    </location>
</feature>
<reference evidence="1" key="1">
    <citation type="submission" date="2020-10" db="EMBL/GenBank/DDBJ databases">
        <authorList>
            <person name="Gilroy R."/>
        </authorList>
    </citation>
    <scope>NUCLEOTIDE SEQUENCE</scope>
    <source>
        <strain evidence="1">ChiGjej3B3-7149</strain>
    </source>
</reference>
<reference evidence="1" key="2">
    <citation type="journal article" date="2021" name="PeerJ">
        <title>Extensive microbial diversity within the chicken gut microbiome revealed by metagenomics and culture.</title>
        <authorList>
            <person name="Gilroy R."/>
            <person name="Ravi A."/>
            <person name="Getino M."/>
            <person name="Pursley I."/>
            <person name="Horton D.L."/>
            <person name="Alikhan N.F."/>
            <person name="Baker D."/>
            <person name="Gharbi K."/>
            <person name="Hall N."/>
            <person name="Watson M."/>
            <person name="Adriaenssens E.M."/>
            <person name="Foster-Nyarko E."/>
            <person name="Jarju S."/>
            <person name="Secka A."/>
            <person name="Antonio M."/>
            <person name="Oren A."/>
            <person name="Chaudhuri R.R."/>
            <person name="La Ragione R."/>
            <person name="Hildebrand F."/>
            <person name="Pallen M.J."/>
        </authorList>
    </citation>
    <scope>NUCLEOTIDE SEQUENCE</scope>
    <source>
        <strain evidence="1">ChiGjej3B3-7149</strain>
    </source>
</reference>
<dbReference type="AlphaFoldDB" id="A0A9D1DM53"/>
<dbReference type="Proteomes" id="UP000824238">
    <property type="component" value="Unassembled WGS sequence"/>
</dbReference>
<comment type="caution">
    <text evidence="1">The sequence shown here is derived from an EMBL/GenBank/DDBJ whole genome shotgun (WGS) entry which is preliminary data.</text>
</comment>
<organism evidence="1 2">
    <name type="scientific">Candidatus Scatomorpha intestinigallinarum</name>
    <dbReference type="NCBI Taxonomy" id="2840923"/>
    <lineage>
        <taxon>Bacteria</taxon>
        <taxon>Bacillati</taxon>
        <taxon>Bacillota</taxon>
        <taxon>Clostridia</taxon>
        <taxon>Eubacteriales</taxon>
        <taxon>Candidatus Scatomorpha</taxon>
    </lineage>
</organism>
<evidence type="ECO:0000313" key="2">
    <source>
        <dbReference type="Proteomes" id="UP000824238"/>
    </source>
</evidence>
<dbReference type="EMBL" id="DVHH01000172">
    <property type="protein sequence ID" value="HIR55366.1"/>
    <property type="molecule type" value="Genomic_DNA"/>
</dbReference>
<proteinExistence type="predicted"/>
<accession>A0A9D1DM53</accession>
<protein>
    <submittedName>
        <fullName evidence="1">Uncharacterized protein</fullName>
    </submittedName>
</protein>
<sequence>AFYGNRTGTEIRRENIDRFILGYQTDDFDVTEAIDRTVIHLPGSDNLVLVYNKHQEEERLKVKERALREDNYVIKPLASIPELDLEIYSRCIVCRMNAVGGFESLGEEDSEIWSRYLAY</sequence>